<organism evidence="12 13">
    <name type="scientific">Penicillium steckii</name>
    <dbReference type="NCBI Taxonomy" id="303698"/>
    <lineage>
        <taxon>Eukaryota</taxon>
        <taxon>Fungi</taxon>
        <taxon>Dikarya</taxon>
        <taxon>Ascomycota</taxon>
        <taxon>Pezizomycotina</taxon>
        <taxon>Eurotiomycetes</taxon>
        <taxon>Eurotiomycetidae</taxon>
        <taxon>Eurotiales</taxon>
        <taxon>Aspergillaceae</taxon>
        <taxon>Penicillium</taxon>
    </lineage>
</organism>
<dbReference type="OrthoDB" id="1298661at2759"/>
<evidence type="ECO:0000313" key="13">
    <source>
        <dbReference type="Proteomes" id="UP000191285"/>
    </source>
</evidence>
<evidence type="ECO:0000256" key="9">
    <source>
        <dbReference type="ARBA" id="ARBA00047885"/>
    </source>
</evidence>
<sequence>MSSDTETWEELQDKILSDAPADSKINHEASLKYWNSLPSTASTMLGMLGDYPWYTGKDLQGSRDFLSKVRRQLPDIPRGKLKLAVDCGAGVGRVTEGFLSHACEVVDAVEPIKKFAQVMQDHQLKRDGVIGDIYTVGLEDWYPEKKYDLIWAQWCVGHLTDAQLTETLLRCREALTDTGIVGLKENISLDDDDEYDDEDSAVTRADVKFRQIFAAAKLVVIRSEIQGGFPEEMNLLPVMSYALRPSG</sequence>
<evidence type="ECO:0000256" key="1">
    <source>
        <dbReference type="ARBA" id="ARBA00009059"/>
    </source>
</evidence>
<dbReference type="GO" id="GO:0032259">
    <property type="term" value="P:methylation"/>
    <property type="evidence" value="ECO:0007669"/>
    <property type="project" value="UniProtKB-KW"/>
</dbReference>
<accession>A0A1V6TE16</accession>
<feature type="binding site" evidence="11">
    <location>
        <position position="153"/>
    </location>
    <ligand>
        <name>S-adenosyl-L-methionine</name>
        <dbReference type="ChEBI" id="CHEBI:59789"/>
    </ligand>
</feature>
<dbReference type="InterPro" id="IPR029063">
    <property type="entry name" value="SAM-dependent_MTases_sf"/>
</dbReference>
<keyword evidence="2" id="KW-0489">Methyltransferase</keyword>
<dbReference type="PANTHER" id="PTHR12753:SF0">
    <property type="entry name" value="ALPHA N-TERMINAL PROTEIN METHYLTRANSFERASE 1"/>
    <property type="match status" value="1"/>
</dbReference>
<dbReference type="EMBL" id="MLKD01000007">
    <property type="protein sequence ID" value="OQE24396.1"/>
    <property type="molecule type" value="Genomic_DNA"/>
</dbReference>
<protein>
    <recommendedName>
        <fullName evidence="6">Alpha N-terminal protein methyltransferase 1</fullName>
        <ecNumber evidence="5">2.1.1.244</ecNumber>
    </recommendedName>
    <alternativeName>
        <fullName evidence="7">X-Pro-Lys N-terminal protein methyltransferase 1</fullName>
    </alternativeName>
</protein>
<name>A0A1V6TE16_9EURO</name>
<dbReference type="AlphaFoldDB" id="A0A1V6TE16"/>
<comment type="catalytic activity">
    <reaction evidence="8">
        <text>N-terminal L-seryl-L-prolyl-L-lysyl-[protein] + 3 S-adenosyl-L-methionine = N-terminal N,N,N-trimethyl-L-seryl-L-prolyl-L-lysyl-[protein] + 3 S-adenosyl-L-homocysteine + 3 H(+)</text>
        <dbReference type="Rhea" id="RHEA:54724"/>
        <dbReference type="Rhea" id="RHEA-COMP:13789"/>
        <dbReference type="Rhea" id="RHEA-COMP:13973"/>
        <dbReference type="ChEBI" id="CHEBI:15378"/>
        <dbReference type="ChEBI" id="CHEBI:57856"/>
        <dbReference type="ChEBI" id="CHEBI:59789"/>
        <dbReference type="ChEBI" id="CHEBI:138061"/>
        <dbReference type="ChEBI" id="CHEBI:138317"/>
        <dbReference type="EC" id="2.1.1.244"/>
    </reaction>
</comment>
<evidence type="ECO:0000256" key="7">
    <source>
        <dbReference type="ARBA" id="ARBA00043129"/>
    </source>
</evidence>
<comment type="catalytic activity">
    <reaction evidence="10">
        <text>N-terminal L-alanyl-L-prolyl-L-lysyl-[protein] + 3 S-adenosyl-L-methionine = N-terminal N,N,N-trimethyl-L-alanyl-L-prolyl-L-lysyl-[protein] + 3 S-adenosyl-L-homocysteine + 3 H(+)</text>
        <dbReference type="Rhea" id="RHEA:54712"/>
        <dbReference type="Rhea" id="RHEA-COMP:13785"/>
        <dbReference type="Rhea" id="RHEA-COMP:13971"/>
        <dbReference type="ChEBI" id="CHEBI:15378"/>
        <dbReference type="ChEBI" id="CHEBI:57856"/>
        <dbReference type="ChEBI" id="CHEBI:59789"/>
        <dbReference type="ChEBI" id="CHEBI:138057"/>
        <dbReference type="ChEBI" id="CHEBI:138315"/>
        <dbReference type="EC" id="2.1.1.244"/>
    </reaction>
</comment>
<evidence type="ECO:0000256" key="2">
    <source>
        <dbReference type="ARBA" id="ARBA00022603"/>
    </source>
</evidence>
<feature type="binding site" evidence="11">
    <location>
        <position position="93"/>
    </location>
    <ligand>
        <name>S-adenosyl-L-methionine</name>
        <dbReference type="ChEBI" id="CHEBI:59789"/>
    </ligand>
</feature>
<dbReference type="InterPro" id="IPR008576">
    <property type="entry name" value="MeTrfase_NTM1"/>
</dbReference>
<dbReference type="GO" id="GO:0005737">
    <property type="term" value="C:cytoplasm"/>
    <property type="evidence" value="ECO:0007669"/>
    <property type="project" value="TreeGrafter"/>
</dbReference>
<keyword evidence="3" id="KW-0808">Transferase</keyword>
<keyword evidence="4 11" id="KW-0949">S-adenosyl-L-methionine</keyword>
<dbReference type="CDD" id="cd02440">
    <property type="entry name" value="AdoMet_MTases"/>
    <property type="match status" value="1"/>
</dbReference>
<comment type="catalytic activity">
    <reaction evidence="9">
        <text>N-terminal L-prolyl-L-prolyl-L-lysyl-[protein] + 2 S-adenosyl-L-methionine = N-terminal N,N-dimethyl-L-prolyl-L-prolyl-L-lysyl-[protein] + 2 S-adenosyl-L-homocysteine + 2 H(+)</text>
        <dbReference type="Rhea" id="RHEA:54736"/>
        <dbReference type="Rhea" id="RHEA-COMP:13787"/>
        <dbReference type="Rhea" id="RHEA-COMP:13974"/>
        <dbReference type="ChEBI" id="CHEBI:15378"/>
        <dbReference type="ChEBI" id="CHEBI:57856"/>
        <dbReference type="ChEBI" id="CHEBI:59789"/>
        <dbReference type="ChEBI" id="CHEBI:138059"/>
        <dbReference type="ChEBI" id="CHEBI:138318"/>
        <dbReference type="EC" id="2.1.1.244"/>
    </reaction>
</comment>
<evidence type="ECO:0000256" key="4">
    <source>
        <dbReference type="ARBA" id="ARBA00022691"/>
    </source>
</evidence>
<dbReference type="EC" id="2.1.1.244" evidence="5"/>
<reference evidence="13" key="1">
    <citation type="journal article" date="2017" name="Nat. Microbiol.">
        <title>Global analysis of biosynthetic gene clusters reveals vast potential of secondary metabolite production in Penicillium species.</title>
        <authorList>
            <person name="Nielsen J.C."/>
            <person name="Grijseels S."/>
            <person name="Prigent S."/>
            <person name="Ji B."/>
            <person name="Dainat J."/>
            <person name="Nielsen K.F."/>
            <person name="Frisvad J.C."/>
            <person name="Workman M."/>
            <person name="Nielsen J."/>
        </authorList>
    </citation>
    <scope>NUCLEOTIDE SEQUENCE [LARGE SCALE GENOMIC DNA]</scope>
    <source>
        <strain evidence="13">IBT 24891</strain>
    </source>
</reference>
<keyword evidence="13" id="KW-1185">Reference proteome</keyword>
<dbReference type="Proteomes" id="UP000191285">
    <property type="component" value="Unassembled WGS sequence"/>
</dbReference>
<dbReference type="Gene3D" id="3.40.50.150">
    <property type="entry name" value="Vaccinia Virus protein VP39"/>
    <property type="match status" value="1"/>
</dbReference>
<evidence type="ECO:0000256" key="6">
    <source>
        <dbReference type="ARBA" id="ARBA00039449"/>
    </source>
</evidence>
<comment type="similarity">
    <text evidence="1">Belongs to the methyltransferase superfamily. NTM1 family.</text>
</comment>
<dbReference type="SUPFAM" id="SSF53335">
    <property type="entry name" value="S-adenosyl-L-methionine-dependent methyltransferases"/>
    <property type="match status" value="1"/>
</dbReference>
<evidence type="ECO:0000256" key="8">
    <source>
        <dbReference type="ARBA" id="ARBA00047306"/>
    </source>
</evidence>
<gene>
    <name evidence="12" type="ORF">PENSTE_c007G03020</name>
</gene>
<proteinExistence type="inferred from homology"/>
<evidence type="ECO:0000256" key="5">
    <source>
        <dbReference type="ARBA" id="ARBA00039112"/>
    </source>
</evidence>
<feature type="binding site" evidence="11">
    <location>
        <position position="88"/>
    </location>
    <ligand>
        <name>S-adenosyl-L-methionine</name>
        <dbReference type="ChEBI" id="CHEBI:59789"/>
    </ligand>
</feature>
<evidence type="ECO:0000256" key="11">
    <source>
        <dbReference type="PIRSR" id="PIRSR016958-1"/>
    </source>
</evidence>
<dbReference type="PANTHER" id="PTHR12753">
    <property type="entry name" value="AD-003 - RELATED"/>
    <property type="match status" value="1"/>
</dbReference>
<dbReference type="Pfam" id="PF05891">
    <property type="entry name" value="Methyltransf_PK"/>
    <property type="match status" value="1"/>
</dbReference>
<evidence type="ECO:0000313" key="12">
    <source>
        <dbReference type="EMBL" id="OQE24396.1"/>
    </source>
</evidence>
<evidence type="ECO:0000256" key="10">
    <source>
        <dbReference type="ARBA" id="ARBA00048167"/>
    </source>
</evidence>
<dbReference type="PIRSF" id="PIRSF016958">
    <property type="entry name" value="DUF858_MeTrfase_lik"/>
    <property type="match status" value="1"/>
</dbReference>
<evidence type="ECO:0000256" key="3">
    <source>
        <dbReference type="ARBA" id="ARBA00022679"/>
    </source>
</evidence>
<comment type="caution">
    <text evidence="12">The sequence shown here is derived from an EMBL/GenBank/DDBJ whole genome shotgun (WGS) entry which is preliminary data.</text>
</comment>
<dbReference type="STRING" id="303698.A0A1V6TE16"/>
<dbReference type="GO" id="GO:0071885">
    <property type="term" value="F:N-terminal protein N-methyltransferase activity"/>
    <property type="evidence" value="ECO:0007669"/>
    <property type="project" value="UniProtKB-EC"/>
</dbReference>